<keyword evidence="10" id="KW-1185">Reference proteome</keyword>
<dbReference type="InParanoid" id="A0A671W540"/>
<feature type="compositionally biased region" description="Basic and acidic residues" evidence="7">
    <location>
        <begin position="121"/>
        <end position="134"/>
    </location>
</feature>
<evidence type="ECO:0000256" key="6">
    <source>
        <dbReference type="ARBA" id="ARBA00022840"/>
    </source>
</evidence>
<sequence length="765" mass="87758">MAVNLNNTMDDTDLEMATPAGSSSFGEAVSGRGQSVSGEEEDEDLYYIPERRPSLDLGPSPMDTSQWHYVDQASPPALGYWSMTSEESSDDITDNDGSSTRVQLDRADSFSSCYSMDSDDCEKRVPKVKNKDDAPAEPSDTPELIRDPNEKRHPSLTVKFTFKAICTTLGKLSEGDIRTFKRMLWTRYPQSFNIPPQGMDMVDLVDRLLECYDLEVSMQITKTLLEAIGQKKLVKFLETLCLRNEVRHDLCVTLKSKFGEVCEGSQGEKRPFDDVFTDLNITTTCDNGPNIEHEVMTIAKLDSNREEGKLLSTKDVLSAKRLERSSFKLLMIIGVPGSGKSMAVRRLVLDWMEERSHQHVAFLFPLLLRDLKQFEGSKISLLHILNTLYPATNKLREEDFSSEDCKLMFIFDGLDEYGGKLDFHNTDILSEHTDFTTLNVIIVNLLRGRLLYRGLFVVTSRSQVQRYIPWDTPYDEIDVCGFRDSEREVYFNKRFRNPDQAARVIAYINSCKTLRIMCHLPLFCSLVADEHERIFSQPGAQAELPRGLTNIYTKLMFTLIRQQRRFRAPDHSPDKEREFLMKLGKLAYNMLEKNQFKITKTDWKENGLNAEEAVINSGLCTQYITKPFVLFQEKVISFIHPTMQEYMAALYVFLSFRNQGKNVFEQHLKQKVRGILKGHKSIELYKNAVDRSLLCEDGKLDIFLRFLFGMSVKTNRELLKPFCTTSFKWSTYTEDAAALIRKKMNENQNPGRNSNLQRCLEELAA</sequence>
<feature type="region of interest" description="Disordered" evidence="7">
    <location>
        <begin position="79"/>
        <end position="101"/>
    </location>
</feature>
<dbReference type="AlphaFoldDB" id="A0A671W540"/>
<reference evidence="9" key="1">
    <citation type="submission" date="2021-04" db="EMBL/GenBank/DDBJ databases">
        <authorList>
            <consortium name="Wellcome Sanger Institute Data Sharing"/>
        </authorList>
    </citation>
    <scope>NUCLEOTIDE SEQUENCE [LARGE SCALE GENOMIC DNA]</scope>
</reference>
<evidence type="ECO:0000256" key="7">
    <source>
        <dbReference type="SAM" id="MobiDB-lite"/>
    </source>
</evidence>
<reference evidence="9" key="3">
    <citation type="submission" date="2025-09" db="UniProtKB">
        <authorList>
            <consortium name="Ensembl"/>
        </authorList>
    </citation>
    <scope>IDENTIFICATION</scope>
</reference>
<evidence type="ECO:0000259" key="8">
    <source>
        <dbReference type="PROSITE" id="PS50837"/>
    </source>
</evidence>
<keyword evidence="5" id="KW-0547">Nucleotide-binding</keyword>
<proteinExistence type="predicted"/>
<feature type="region of interest" description="Disordered" evidence="7">
    <location>
        <begin position="114"/>
        <end position="150"/>
    </location>
</feature>
<evidence type="ECO:0000256" key="5">
    <source>
        <dbReference type="ARBA" id="ARBA00022741"/>
    </source>
</evidence>
<evidence type="ECO:0000256" key="1">
    <source>
        <dbReference type="ARBA" id="ARBA00004496"/>
    </source>
</evidence>
<dbReference type="Pfam" id="PF17779">
    <property type="entry name" value="WHD_NOD2"/>
    <property type="match status" value="1"/>
</dbReference>
<dbReference type="SUPFAM" id="SSF52540">
    <property type="entry name" value="P-loop containing nucleoside triphosphate hydrolases"/>
    <property type="match status" value="1"/>
</dbReference>
<organism evidence="9 10">
    <name type="scientific">Sparus aurata</name>
    <name type="common">Gilthead sea bream</name>
    <dbReference type="NCBI Taxonomy" id="8175"/>
    <lineage>
        <taxon>Eukaryota</taxon>
        <taxon>Metazoa</taxon>
        <taxon>Chordata</taxon>
        <taxon>Craniata</taxon>
        <taxon>Vertebrata</taxon>
        <taxon>Euteleostomi</taxon>
        <taxon>Actinopterygii</taxon>
        <taxon>Neopterygii</taxon>
        <taxon>Teleostei</taxon>
        <taxon>Neoteleostei</taxon>
        <taxon>Acanthomorphata</taxon>
        <taxon>Eupercaria</taxon>
        <taxon>Spariformes</taxon>
        <taxon>Sparidae</taxon>
        <taxon>Sparus</taxon>
    </lineage>
</organism>
<dbReference type="InterPro" id="IPR007111">
    <property type="entry name" value="NACHT_NTPase"/>
</dbReference>
<dbReference type="InterPro" id="IPR029495">
    <property type="entry name" value="NACHT-assoc"/>
</dbReference>
<dbReference type="PANTHER" id="PTHR24106">
    <property type="entry name" value="NACHT, LRR AND CARD DOMAINS-CONTAINING"/>
    <property type="match status" value="1"/>
</dbReference>
<keyword evidence="4" id="KW-0677">Repeat</keyword>
<feature type="domain" description="NACHT" evidence="8">
    <location>
        <begin position="328"/>
        <end position="462"/>
    </location>
</feature>
<protein>
    <submittedName>
        <fullName evidence="9">NLR family CARD domain-containing protein 3-like</fullName>
    </submittedName>
</protein>
<gene>
    <name evidence="9" type="primary">nlrc3l1</name>
</gene>
<dbReference type="Pfam" id="PF14484">
    <property type="entry name" value="FISNA"/>
    <property type="match status" value="1"/>
</dbReference>
<dbReference type="GO" id="GO:0005524">
    <property type="term" value="F:ATP binding"/>
    <property type="evidence" value="ECO:0007669"/>
    <property type="project" value="UniProtKB-KW"/>
</dbReference>
<dbReference type="SMART" id="SM01289">
    <property type="entry name" value="PYRIN"/>
    <property type="match status" value="1"/>
</dbReference>
<evidence type="ECO:0000256" key="2">
    <source>
        <dbReference type="ARBA" id="ARBA00022490"/>
    </source>
</evidence>
<keyword evidence="6" id="KW-0067">ATP-binding</keyword>
<keyword evidence="2" id="KW-0963">Cytoplasm</keyword>
<accession>A0A671W540</accession>
<dbReference type="GO" id="GO:0005737">
    <property type="term" value="C:cytoplasm"/>
    <property type="evidence" value="ECO:0007669"/>
    <property type="project" value="UniProtKB-SubCell"/>
</dbReference>
<dbReference type="OMA" id="HVTFLFP"/>
<dbReference type="Proteomes" id="UP000472265">
    <property type="component" value="Chromosome 13"/>
</dbReference>
<evidence type="ECO:0000256" key="4">
    <source>
        <dbReference type="ARBA" id="ARBA00022737"/>
    </source>
</evidence>
<dbReference type="InterPro" id="IPR004020">
    <property type="entry name" value="DAPIN"/>
</dbReference>
<evidence type="ECO:0000313" key="9">
    <source>
        <dbReference type="Ensembl" id="ENSSAUP00010033087.1"/>
    </source>
</evidence>
<comment type="subcellular location">
    <subcellularLocation>
        <location evidence="1">Cytoplasm</location>
    </subcellularLocation>
</comment>
<evidence type="ECO:0000313" key="10">
    <source>
        <dbReference type="Proteomes" id="UP000472265"/>
    </source>
</evidence>
<dbReference type="GeneTree" id="ENSGT01070000253760"/>
<dbReference type="PROSITE" id="PS50837">
    <property type="entry name" value="NACHT"/>
    <property type="match status" value="1"/>
</dbReference>
<dbReference type="Pfam" id="PF05729">
    <property type="entry name" value="NACHT"/>
    <property type="match status" value="1"/>
</dbReference>
<dbReference type="FunCoup" id="A0A671W540">
    <property type="interactions" value="96"/>
</dbReference>
<dbReference type="Pfam" id="PF17776">
    <property type="entry name" value="NLRC4_HD2"/>
    <property type="match status" value="1"/>
</dbReference>
<dbReference type="Gene3D" id="3.40.50.300">
    <property type="entry name" value="P-loop containing nucleotide triphosphate hydrolases"/>
    <property type="match status" value="1"/>
</dbReference>
<dbReference type="InterPro" id="IPR011029">
    <property type="entry name" value="DEATH-like_dom_sf"/>
</dbReference>
<name>A0A671W540_SPAAU</name>
<dbReference type="OrthoDB" id="120976at2759"/>
<dbReference type="InterPro" id="IPR051261">
    <property type="entry name" value="NLR"/>
</dbReference>
<dbReference type="InterPro" id="IPR041075">
    <property type="entry name" value="NOD1/2_WH"/>
</dbReference>
<evidence type="ECO:0000256" key="3">
    <source>
        <dbReference type="ARBA" id="ARBA00022614"/>
    </source>
</evidence>
<feature type="region of interest" description="Disordered" evidence="7">
    <location>
        <begin position="1"/>
        <end position="67"/>
    </location>
</feature>
<dbReference type="SUPFAM" id="SSF47986">
    <property type="entry name" value="DEATH domain"/>
    <property type="match status" value="1"/>
</dbReference>
<dbReference type="InterPro" id="IPR027417">
    <property type="entry name" value="P-loop_NTPase"/>
</dbReference>
<dbReference type="InterPro" id="IPR041267">
    <property type="entry name" value="NLRP_HD2"/>
</dbReference>
<dbReference type="Ensembl" id="ENSSAUT00010034857.1">
    <property type="protein sequence ID" value="ENSSAUP00010033087.1"/>
    <property type="gene ID" value="ENSSAUG00010014031.1"/>
</dbReference>
<keyword evidence="3" id="KW-0433">Leucine-rich repeat</keyword>
<dbReference type="SMART" id="SM01288">
    <property type="entry name" value="FISNA"/>
    <property type="match status" value="1"/>
</dbReference>
<dbReference type="Gene3D" id="1.10.533.10">
    <property type="entry name" value="Death Domain, Fas"/>
    <property type="match status" value="1"/>
</dbReference>
<reference evidence="9" key="2">
    <citation type="submission" date="2025-08" db="UniProtKB">
        <authorList>
            <consortium name="Ensembl"/>
        </authorList>
    </citation>
    <scope>IDENTIFICATION</scope>
</reference>